<evidence type="ECO:0000313" key="2">
    <source>
        <dbReference type="EMBL" id="MCW9706337.1"/>
    </source>
</evidence>
<keyword evidence="1" id="KW-0732">Signal</keyword>
<dbReference type="Proteomes" id="UP001207918">
    <property type="component" value="Unassembled WGS sequence"/>
</dbReference>
<dbReference type="InterPro" id="IPR005297">
    <property type="entry name" value="Lipoprotein_repeat"/>
</dbReference>
<comment type="caution">
    <text evidence="2">The sequence shown here is derived from an EMBL/GenBank/DDBJ whole genome shotgun (WGS) entry which is preliminary data.</text>
</comment>
<accession>A0ABT3PK93</accession>
<dbReference type="RefSeq" id="WP_265765042.1">
    <property type="nucleotide sequence ID" value="NZ_JAGGJA010000003.1"/>
</dbReference>
<feature type="chain" id="PRO_5046468261" description="Lipoprotein with Yx(FWY)xxD motif" evidence="1">
    <location>
        <begin position="23"/>
        <end position="306"/>
    </location>
</feature>
<protein>
    <recommendedName>
        <fullName evidence="4">Lipoprotein with Yx(FWY)xxD motif</fullName>
    </recommendedName>
</protein>
<gene>
    <name evidence="2" type="ORF">J6I44_05705</name>
</gene>
<reference evidence="2 3" key="1">
    <citation type="submission" date="2021-03" db="EMBL/GenBank/DDBJ databases">
        <title>Aliifodinibius sp. nov., a new bacterium isolated from saline soil.</title>
        <authorList>
            <person name="Galisteo C."/>
            <person name="De La Haba R."/>
            <person name="Sanchez-Porro C."/>
            <person name="Ventosa A."/>
        </authorList>
    </citation>
    <scope>NUCLEOTIDE SEQUENCE [LARGE SCALE GENOMIC DNA]</scope>
    <source>
        <strain evidence="2 3">1BSP15-2V2</strain>
    </source>
</reference>
<dbReference type="Pfam" id="PF03640">
    <property type="entry name" value="Lipoprotein_15"/>
    <property type="match status" value="3"/>
</dbReference>
<evidence type="ECO:0000256" key="1">
    <source>
        <dbReference type="SAM" id="SignalP"/>
    </source>
</evidence>
<proteinExistence type="predicted"/>
<sequence>MTIRNIKYFWFARTTAFFVLVAAIGAGCGDNSTDPDPSGEFDVQVSSTSSHGDILTDGEGNALYVFTLDVKGESLCEGDCVASWPVFHTENPQLGEGLDAQNFGTITRSDGSSQTTFAGWPLYYFSGDGQPGSINGDGVNNVWYVVKPDYSLMMASQQLVGEDGVNYRVDDSGSYVEGDEMTNHIVDIQGRTLYTFVNDSANTNNFTAEDFSNNGVWPIVEMELDNIPSNLDASHFSTIDVYGRQQLTYKGWPLYYFGQDEMQRGNTRGVSFPQPGIWPVVQIGMEAAPGYNSDNNNNDDTNDPDY</sequence>
<dbReference type="EMBL" id="JAGGJA010000003">
    <property type="protein sequence ID" value="MCW9706337.1"/>
    <property type="molecule type" value="Genomic_DNA"/>
</dbReference>
<keyword evidence="3" id="KW-1185">Reference proteome</keyword>
<feature type="signal peptide" evidence="1">
    <location>
        <begin position="1"/>
        <end position="22"/>
    </location>
</feature>
<evidence type="ECO:0008006" key="4">
    <source>
        <dbReference type="Google" id="ProtNLM"/>
    </source>
</evidence>
<name>A0ABT3PK93_9BACT</name>
<dbReference type="PANTHER" id="PTHR39335:SF1">
    <property type="entry name" value="BLL4220 PROTEIN"/>
    <property type="match status" value="1"/>
</dbReference>
<organism evidence="2 3">
    <name type="scientific">Fodinibius salsisoli</name>
    <dbReference type="NCBI Taxonomy" id="2820877"/>
    <lineage>
        <taxon>Bacteria</taxon>
        <taxon>Pseudomonadati</taxon>
        <taxon>Balneolota</taxon>
        <taxon>Balneolia</taxon>
        <taxon>Balneolales</taxon>
        <taxon>Balneolaceae</taxon>
        <taxon>Fodinibius</taxon>
    </lineage>
</organism>
<dbReference type="PANTHER" id="PTHR39335">
    <property type="entry name" value="BLL4220 PROTEIN"/>
    <property type="match status" value="1"/>
</dbReference>
<dbReference type="PROSITE" id="PS51257">
    <property type="entry name" value="PROKAR_LIPOPROTEIN"/>
    <property type="match status" value="1"/>
</dbReference>
<evidence type="ECO:0000313" key="3">
    <source>
        <dbReference type="Proteomes" id="UP001207918"/>
    </source>
</evidence>